<proteinExistence type="predicted"/>
<feature type="compositionally biased region" description="Acidic residues" evidence="1">
    <location>
        <begin position="137"/>
        <end position="153"/>
    </location>
</feature>
<dbReference type="EMBL" id="BOLY01000001">
    <property type="protein sequence ID" value="GIZ38248.1"/>
    <property type="molecule type" value="Genomic_DNA"/>
</dbReference>
<comment type="caution">
    <text evidence="2">The sequence shown here is derived from an EMBL/GenBank/DDBJ whole genome shotgun (WGS) entry which is preliminary data.</text>
</comment>
<name>A0A9P3CGJ3_9PEZI</name>
<feature type="region of interest" description="Disordered" evidence="1">
    <location>
        <begin position="203"/>
        <end position="254"/>
    </location>
</feature>
<feature type="compositionally biased region" description="Basic and acidic residues" evidence="1">
    <location>
        <begin position="160"/>
        <end position="174"/>
    </location>
</feature>
<gene>
    <name evidence="2" type="ORF">CKM354_000166900</name>
</gene>
<keyword evidence="3" id="KW-1185">Reference proteome</keyword>
<protein>
    <submittedName>
        <fullName evidence="2">Uncharacterized protein</fullName>
    </submittedName>
</protein>
<evidence type="ECO:0000256" key="1">
    <source>
        <dbReference type="SAM" id="MobiDB-lite"/>
    </source>
</evidence>
<evidence type="ECO:0000313" key="2">
    <source>
        <dbReference type="EMBL" id="GIZ38248.1"/>
    </source>
</evidence>
<feature type="region of interest" description="Disordered" evidence="1">
    <location>
        <begin position="275"/>
        <end position="294"/>
    </location>
</feature>
<dbReference type="OrthoDB" id="10424118at2759"/>
<dbReference type="RefSeq" id="XP_044652735.1">
    <property type="nucleotide sequence ID" value="XM_044796800.1"/>
</dbReference>
<accession>A0A9P3CGJ3</accession>
<dbReference type="GeneID" id="68287244"/>
<organism evidence="2 3">
    <name type="scientific">Cercospora kikuchii</name>
    <dbReference type="NCBI Taxonomy" id="84275"/>
    <lineage>
        <taxon>Eukaryota</taxon>
        <taxon>Fungi</taxon>
        <taxon>Dikarya</taxon>
        <taxon>Ascomycota</taxon>
        <taxon>Pezizomycotina</taxon>
        <taxon>Dothideomycetes</taxon>
        <taxon>Dothideomycetidae</taxon>
        <taxon>Mycosphaerellales</taxon>
        <taxon>Mycosphaerellaceae</taxon>
        <taxon>Cercospora</taxon>
    </lineage>
</organism>
<sequence>MAPSNKRRRIERIERNAAFLRHFQPNFNANELELLDELFDDATLPSAEISKRTTQRWRIRLEDLLYKAGENMGLAQELVAKVVKERTGNSTYEVIPDDLYNVHDQFSYAEGKRDTLDNLKGVPEVKDWAARMHADAVEEPEADGSDCGGEDSDSTSGMVTEEKTGPAQKTDKELGGPGYAEQHYGVAVDSDFQMQERLVGFHSDSHLSSPPFHYSSPQSSPGSQAYKPATPSMARIPCPTGPGGYRNVPVERRHGGRTLVKRTLVSILEKEITTTSIKSDHHRTLDDRIDERGD</sequence>
<dbReference type="AlphaFoldDB" id="A0A9P3CGJ3"/>
<dbReference type="Proteomes" id="UP000825890">
    <property type="component" value="Unassembled WGS sequence"/>
</dbReference>
<reference evidence="2 3" key="1">
    <citation type="submission" date="2021-01" db="EMBL/GenBank/DDBJ databases">
        <title>Cercospora kikuchii MAFF 305040 whole genome shotgun sequence.</title>
        <authorList>
            <person name="Kashiwa T."/>
            <person name="Suzuki T."/>
        </authorList>
    </citation>
    <scope>NUCLEOTIDE SEQUENCE [LARGE SCALE GENOMIC DNA]</scope>
    <source>
        <strain evidence="2 3">MAFF 305040</strain>
    </source>
</reference>
<feature type="region of interest" description="Disordered" evidence="1">
    <location>
        <begin position="137"/>
        <end position="180"/>
    </location>
</feature>
<evidence type="ECO:0000313" key="3">
    <source>
        <dbReference type="Proteomes" id="UP000825890"/>
    </source>
</evidence>